<evidence type="ECO:0000256" key="1">
    <source>
        <dbReference type="ARBA" id="ARBA00004651"/>
    </source>
</evidence>
<accession>A0A5Q0CCW6</accession>
<dbReference type="OrthoDB" id="7939379at2"/>
<reference evidence="9 10" key="1">
    <citation type="submission" date="2019-08" db="EMBL/GenBank/DDBJ databases">
        <title>Prosopis cineraria nodule microbiome.</title>
        <authorList>
            <person name="Ali R."/>
            <person name="Chaluvadi S.R."/>
            <person name="Wang X."/>
        </authorList>
    </citation>
    <scope>NUCLEOTIDE SEQUENCE [LARGE SCALE GENOMIC DNA]</scope>
    <source>
        <strain evidence="9 10">BG7</strain>
        <plasmid evidence="9 10">unnamed</plasmid>
    </source>
</reference>
<evidence type="ECO:0000256" key="4">
    <source>
        <dbReference type="ARBA" id="ARBA00022692"/>
    </source>
</evidence>
<dbReference type="Gene3D" id="1.10.3720.10">
    <property type="entry name" value="MetI-like"/>
    <property type="match status" value="1"/>
</dbReference>
<dbReference type="RefSeq" id="WP_113364050.1">
    <property type="nucleotide sequence ID" value="NZ_CP043499.1"/>
</dbReference>
<sequence>MSKARQSMGPQMQGYVLLAPALVVYLLFAVYPMVDVIRMSFSSWNGLSPDAKFVGLANYRAIMTQDPVFWGALTNTILWTAFAVIIPNLISFCLALALNQNIPGKSGLRVIFYLPVIIASIAVATIWKWMYDPFFGLFNSLLTSWHLDGWIMDWLGDKKIALWSVFVAHVWQSVGFSMVLFLAGLQSVSTTLIEAARIDGAGRWGVFRYVTLPALGPTITVVFVLSLINSLKAFDIVYGMTGGGPAQSTQMLAMWAYTQSMQLGVFGRGAAVSVVLLLITLVIVLPYMRWMFRREEMVR</sequence>
<dbReference type="Proteomes" id="UP000326881">
    <property type="component" value="Plasmid unnamed"/>
</dbReference>
<dbReference type="GO" id="GO:0055085">
    <property type="term" value="P:transmembrane transport"/>
    <property type="evidence" value="ECO:0007669"/>
    <property type="project" value="InterPro"/>
</dbReference>
<feature type="transmembrane region" description="Helical" evidence="7">
    <location>
        <begin position="160"/>
        <end position="185"/>
    </location>
</feature>
<evidence type="ECO:0000313" key="9">
    <source>
        <dbReference type="EMBL" id="QFY63242.1"/>
    </source>
</evidence>
<dbReference type="InterPro" id="IPR051393">
    <property type="entry name" value="ABC_transporter_permease"/>
</dbReference>
<feature type="transmembrane region" description="Helical" evidence="7">
    <location>
        <begin position="206"/>
        <end position="228"/>
    </location>
</feature>
<evidence type="ECO:0000313" key="10">
    <source>
        <dbReference type="Proteomes" id="UP000326881"/>
    </source>
</evidence>
<dbReference type="EMBL" id="CP043499">
    <property type="protein sequence ID" value="QFY63242.1"/>
    <property type="molecule type" value="Genomic_DNA"/>
</dbReference>
<dbReference type="InterPro" id="IPR035906">
    <property type="entry name" value="MetI-like_sf"/>
</dbReference>
<evidence type="ECO:0000256" key="3">
    <source>
        <dbReference type="ARBA" id="ARBA00022475"/>
    </source>
</evidence>
<feature type="transmembrane region" description="Helical" evidence="7">
    <location>
        <begin position="77"/>
        <end position="98"/>
    </location>
</feature>
<keyword evidence="6 7" id="KW-0472">Membrane</keyword>
<keyword evidence="10" id="KW-1185">Reference proteome</keyword>
<comment type="subcellular location">
    <subcellularLocation>
        <location evidence="1 7">Cell membrane</location>
        <topology evidence="1 7">Multi-pass membrane protein</topology>
    </subcellularLocation>
</comment>
<dbReference type="SUPFAM" id="SSF161098">
    <property type="entry name" value="MetI-like"/>
    <property type="match status" value="1"/>
</dbReference>
<dbReference type="PANTHER" id="PTHR30193:SF42">
    <property type="entry name" value="ABC TRANSPORTER PERMEASE PROTEIN"/>
    <property type="match status" value="1"/>
</dbReference>
<comment type="similarity">
    <text evidence="7">Belongs to the binding-protein-dependent transport system permease family.</text>
</comment>
<protein>
    <submittedName>
        <fullName evidence="9">Sugar ABC transporter permease</fullName>
    </submittedName>
</protein>
<feature type="domain" description="ABC transmembrane type-1" evidence="8">
    <location>
        <begin position="73"/>
        <end position="287"/>
    </location>
</feature>
<keyword evidence="9" id="KW-0614">Plasmid</keyword>
<geneLocation type="plasmid" evidence="9 10">
    <name>unnamed</name>
</geneLocation>
<dbReference type="InterPro" id="IPR000515">
    <property type="entry name" value="MetI-like"/>
</dbReference>
<evidence type="ECO:0000256" key="2">
    <source>
        <dbReference type="ARBA" id="ARBA00022448"/>
    </source>
</evidence>
<evidence type="ECO:0000256" key="7">
    <source>
        <dbReference type="RuleBase" id="RU363032"/>
    </source>
</evidence>
<evidence type="ECO:0000256" key="6">
    <source>
        <dbReference type="ARBA" id="ARBA00023136"/>
    </source>
</evidence>
<feature type="transmembrane region" description="Helical" evidence="7">
    <location>
        <begin position="12"/>
        <end position="34"/>
    </location>
</feature>
<dbReference type="CDD" id="cd06261">
    <property type="entry name" value="TM_PBP2"/>
    <property type="match status" value="1"/>
</dbReference>
<proteinExistence type="inferred from homology"/>
<name>A0A5Q0CCW6_9HYPH</name>
<dbReference type="Pfam" id="PF00528">
    <property type="entry name" value="BPD_transp_1"/>
    <property type="match status" value="1"/>
</dbReference>
<gene>
    <name evidence="9" type="ORF">FZ934_23410</name>
</gene>
<keyword evidence="3" id="KW-1003">Cell membrane</keyword>
<dbReference type="KEGG" id="rgr:FZ934_23410"/>
<evidence type="ECO:0000256" key="5">
    <source>
        <dbReference type="ARBA" id="ARBA00022989"/>
    </source>
</evidence>
<keyword evidence="4 7" id="KW-0812">Transmembrane</keyword>
<dbReference type="AlphaFoldDB" id="A0A5Q0CCW6"/>
<feature type="transmembrane region" description="Helical" evidence="7">
    <location>
        <begin position="265"/>
        <end position="287"/>
    </location>
</feature>
<evidence type="ECO:0000259" key="8">
    <source>
        <dbReference type="PROSITE" id="PS50928"/>
    </source>
</evidence>
<dbReference type="PANTHER" id="PTHR30193">
    <property type="entry name" value="ABC TRANSPORTER PERMEASE PROTEIN"/>
    <property type="match status" value="1"/>
</dbReference>
<dbReference type="GO" id="GO:0005886">
    <property type="term" value="C:plasma membrane"/>
    <property type="evidence" value="ECO:0007669"/>
    <property type="project" value="UniProtKB-SubCell"/>
</dbReference>
<dbReference type="PROSITE" id="PS50928">
    <property type="entry name" value="ABC_TM1"/>
    <property type="match status" value="1"/>
</dbReference>
<keyword evidence="2 7" id="KW-0813">Transport</keyword>
<keyword evidence="5 7" id="KW-1133">Transmembrane helix</keyword>
<feature type="transmembrane region" description="Helical" evidence="7">
    <location>
        <begin position="110"/>
        <end position="130"/>
    </location>
</feature>
<organism evidence="9 10">
    <name type="scientific">Rhizobium grahamii</name>
    <dbReference type="NCBI Taxonomy" id="1120045"/>
    <lineage>
        <taxon>Bacteria</taxon>
        <taxon>Pseudomonadati</taxon>
        <taxon>Pseudomonadota</taxon>
        <taxon>Alphaproteobacteria</taxon>
        <taxon>Hyphomicrobiales</taxon>
        <taxon>Rhizobiaceae</taxon>
        <taxon>Rhizobium/Agrobacterium group</taxon>
        <taxon>Rhizobium</taxon>
    </lineage>
</organism>